<organism evidence="3 4">
    <name type="scientific">Funneliformis caledonium</name>
    <dbReference type="NCBI Taxonomy" id="1117310"/>
    <lineage>
        <taxon>Eukaryota</taxon>
        <taxon>Fungi</taxon>
        <taxon>Fungi incertae sedis</taxon>
        <taxon>Mucoromycota</taxon>
        <taxon>Glomeromycotina</taxon>
        <taxon>Glomeromycetes</taxon>
        <taxon>Glomerales</taxon>
        <taxon>Glomeraceae</taxon>
        <taxon>Funneliformis</taxon>
    </lineage>
</organism>
<dbReference type="PROSITE" id="PS00289">
    <property type="entry name" value="PTX_1"/>
    <property type="match status" value="1"/>
</dbReference>
<dbReference type="GO" id="GO:0000423">
    <property type="term" value="P:mitophagy"/>
    <property type="evidence" value="ECO:0007669"/>
    <property type="project" value="UniProtKB-ARBA"/>
</dbReference>
<dbReference type="PANTHER" id="PTHR21017:SF17">
    <property type="entry name" value="PROTEIN NIPSNAP"/>
    <property type="match status" value="1"/>
</dbReference>
<evidence type="ECO:0000256" key="1">
    <source>
        <dbReference type="ARBA" id="ARBA00005291"/>
    </source>
</evidence>
<dbReference type="GO" id="GO:0005739">
    <property type="term" value="C:mitochondrion"/>
    <property type="evidence" value="ECO:0007669"/>
    <property type="project" value="TreeGrafter"/>
</dbReference>
<dbReference type="InterPro" id="IPR011008">
    <property type="entry name" value="Dimeric_a/b-barrel"/>
</dbReference>
<dbReference type="FunFam" id="3.30.70.100:FF:000004">
    <property type="entry name" value="NIPSNAP family protein"/>
    <property type="match status" value="1"/>
</dbReference>
<proteinExistence type="inferred from homology"/>
<comment type="similarity">
    <text evidence="1">Belongs to the NipSnap family.</text>
</comment>
<reference evidence="3" key="1">
    <citation type="submission" date="2021-06" db="EMBL/GenBank/DDBJ databases">
        <authorList>
            <person name="Kallberg Y."/>
            <person name="Tangrot J."/>
            <person name="Rosling A."/>
        </authorList>
    </citation>
    <scope>NUCLEOTIDE SEQUENCE</scope>
    <source>
        <strain evidence="3">UK204</strain>
    </source>
</reference>
<dbReference type="OrthoDB" id="10262843at2759"/>
<dbReference type="AlphaFoldDB" id="A0A9N8ZTR1"/>
<dbReference type="InterPro" id="IPR051557">
    <property type="entry name" value="NipSnap_domain"/>
</dbReference>
<name>A0A9N8ZTR1_9GLOM</name>
<protein>
    <submittedName>
        <fullName evidence="3">6061_t:CDS:1</fullName>
    </submittedName>
</protein>
<dbReference type="InterPro" id="IPR012577">
    <property type="entry name" value="NIPSNAP"/>
</dbReference>
<dbReference type="Proteomes" id="UP000789570">
    <property type="component" value="Unassembled WGS sequence"/>
</dbReference>
<evidence type="ECO:0000313" key="3">
    <source>
        <dbReference type="EMBL" id="CAG8506875.1"/>
    </source>
</evidence>
<sequence>MTAFRYCFQTSPGFKNLFKSNLVTPFFLKRDNLQQLVEKNRVIRYFTTTSTKLTENSDSNDSDKIKSKASSLVQSILHGSQAIREEENQTHSKLIARGKYVHELQSINLIPEFEHKIKPDCVEDYIRLISEYYPRIANDPENSVHLCGSWQTEIGDLDTFVHIWEYQGYIGYDETHNRLKKDHHYQKFIKELRPMLQSRYNQICLEFAFWQTSPPAVNGGIYELRTYELEPGNLLEWETHWVRGLECRRQFCEPVGAWFCQLGALNFVHHMWQYPDLESRKITREQAWQVDGWAETVYKTVRLIRRMETNILTPLPFSPLR</sequence>
<keyword evidence="4" id="KW-1185">Reference proteome</keyword>
<evidence type="ECO:0000259" key="2">
    <source>
        <dbReference type="Pfam" id="PF07978"/>
    </source>
</evidence>
<gene>
    <name evidence="3" type="ORF">FCALED_LOCUS3992</name>
</gene>
<feature type="domain" description="NIPSNAP" evidence="2">
    <location>
        <begin position="222"/>
        <end position="319"/>
    </location>
</feature>
<accession>A0A9N8ZTR1</accession>
<comment type="caution">
    <text evidence="3">The sequence shown here is derived from an EMBL/GenBank/DDBJ whole genome shotgun (WGS) entry which is preliminary data.</text>
</comment>
<evidence type="ECO:0000313" key="4">
    <source>
        <dbReference type="Proteomes" id="UP000789570"/>
    </source>
</evidence>
<dbReference type="EMBL" id="CAJVPQ010000740">
    <property type="protein sequence ID" value="CAG8506875.1"/>
    <property type="molecule type" value="Genomic_DNA"/>
</dbReference>
<dbReference type="InterPro" id="IPR030476">
    <property type="entry name" value="Pentaxin_CS"/>
</dbReference>
<dbReference type="Gene3D" id="3.30.70.100">
    <property type="match status" value="2"/>
</dbReference>
<dbReference type="Pfam" id="PF07978">
    <property type="entry name" value="NIPSNAP"/>
    <property type="match status" value="2"/>
</dbReference>
<dbReference type="PANTHER" id="PTHR21017">
    <property type="entry name" value="NIPSNAP-RELATED"/>
    <property type="match status" value="1"/>
</dbReference>
<dbReference type="SUPFAM" id="SSF54909">
    <property type="entry name" value="Dimeric alpha+beta barrel"/>
    <property type="match status" value="2"/>
</dbReference>
<feature type="domain" description="NIPSNAP" evidence="2">
    <location>
        <begin position="141"/>
        <end position="209"/>
    </location>
</feature>